<feature type="transmembrane region" description="Helical" evidence="1">
    <location>
        <begin position="73"/>
        <end position="90"/>
    </location>
</feature>
<dbReference type="EMBL" id="JAENIM010000039">
    <property type="protein sequence ID" value="MBK1791308.1"/>
    <property type="molecule type" value="Genomic_DNA"/>
</dbReference>
<name>A0A8J7MF90_9BACT</name>
<gene>
    <name evidence="2" type="ORF">JIN82_09115</name>
</gene>
<proteinExistence type="predicted"/>
<dbReference type="RefSeq" id="WP_200311317.1">
    <property type="nucleotide sequence ID" value="NZ_JAENIM010000039.1"/>
</dbReference>
<evidence type="ECO:0000313" key="3">
    <source>
        <dbReference type="Proteomes" id="UP000624703"/>
    </source>
</evidence>
<protein>
    <submittedName>
        <fullName evidence="2">Uncharacterized protein</fullName>
    </submittedName>
</protein>
<keyword evidence="3" id="KW-1185">Reference proteome</keyword>
<feature type="transmembrane region" description="Helical" evidence="1">
    <location>
        <begin position="6"/>
        <end position="22"/>
    </location>
</feature>
<organism evidence="2 3">
    <name type="scientific">Persicirhabdus sediminis</name>
    <dbReference type="NCBI Taxonomy" id="454144"/>
    <lineage>
        <taxon>Bacteria</taxon>
        <taxon>Pseudomonadati</taxon>
        <taxon>Verrucomicrobiota</taxon>
        <taxon>Verrucomicrobiia</taxon>
        <taxon>Verrucomicrobiales</taxon>
        <taxon>Verrucomicrobiaceae</taxon>
        <taxon>Persicirhabdus</taxon>
    </lineage>
</organism>
<keyword evidence="1" id="KW-0812">Transmembrane</keyword>
<evidence type="ECO:0000256" key="1">
    <source>
        <dbReference type="SAM" id="Phobius"/>
    </source>
</evidence>
<comment type="caution">
    <text evidence="2">The sequence shown here is derived from an EMBL/GenBank/DDBJ whole genome shotgun (WGS) entry which is preliminary data.</text>
</comment>
<keyword evidence="1" id="KW-0472">Membrane</keyword>
<sequence>MEIISVTVLMLIASHLLVRLAKKKSASFRHKVKLLVYATGVALLFSAFEIAKFTIHFIAKNELVELPENTDDLAMIGGIILLPILLLTVLPKAPSDDELID</sequence>
<accession>A0A8J7MF90</accession>
<feature type="transmembrane region" description="Helical" evidence="1">
    <location>
        <begin position="34"/>
        <end position="53"/>
    </location>
</feature>
<keyword evidence="1" id="KW-1133">Transmembrane helix</keyword>
<evidence type="ECO:0000313" key="2">
    <source>
        <dbReference type="EMBL" id="MBK1791308.1"/>
    </source>
</evidence>
<reference evidence="2" key="1">
    <citation type="submission" date="2021-01" db="EMBL/GenBank/DDBJ databases">
        <title>Modified the classification status of verrucomicrobia.</title>
        <authorList>
            <person name="Feng X."/>
        </authorList>
    </citation>
    <scope>NUCLEOTIDE SEQUENCE</scope>
    <source>
        <strain evidence="2">_KCTC 22039</strain>
    </source>
</reference>
<dbReference type="AlphaFoldDB" id="A0A8J7MF90"/>
<dbReference type="Proteomes" id="UP000624703">
    <property type="component" value="Unassembled WGS sequence"/>
</dbReference>